<evidence type="ECO:0000256" key="2">
    <source>
        <dbReference type="ARBA" id="ARBA00022729"/>
    </source>
</evidence>
<comment type="similarity">
    <text evidence="1">Belongs to the leucine-binding protein family.</text>
</comment>
<dbReference type="Gene3D" id="3.40.50.2300">
    <property type="match status" value="2"/>
</dbReference>
<feature type="signal peptide" evidence="3">
    <location>
        <begin position="1"/>
        <end position="21"/>
    </location>
</feature>
<feature type="chain" id="PRO_5046659907" evidence="3">
    <location>
        <begin position="22"/>
        <end position="568"/>
    </location>
</feature>
<dbReference type="InterPro" id="IPR028081">
    <property type="entry name" value="Leu-bd"/>
</dbReference>
<feature type="domain" description="Outer membrane lipoprotein BamD-like" evidence="5">
    <location>
        <begin position="29"/>
        <end position="136"/>
    </location>
</feature>
<dbReference type="InterPro" id="IPR011990">
    <property type="entry name" value="TPR-like_helical_dom_sf"/>
</dbReference>
<evidence type="ECO:0000259" key="4">
    <source>
        <dbReference type="Pfam" id="PF13458"/>
    </source>
</evidence>
<proteinExistence type="inferred from homology"/>
<dbReference type="InterPro" id="IPR028082">
    <property type="entry name" value="Peripla_BP_I"/>
</dbReference>
<dbReference type="Gene3D" id="1.25.40.10">
    <property type="entry name" value="Tetratricopeptide repeat domain"/>
    <property type="match status" value="1"/>
</dbReference>
<evidence type="ECO:0000259" key="5">
    <source>
        <dbReference type="Pfam" id="PF13525"/>
    </source>
</evidence>
<dbReference type="SUPFAM" id="SSF48452">
    <property type="entry name" value="TPR-like"/>
    <property type="match status" value="1"/>
</dbReference>
<protein>
    <submittedName>
        <fullName evidence="6">ABC transporter substrate-binding protein</fullName>
    </submittedName>
</protein>
<dbReference type="InterPro" id="IPR039565">
    <property type="entry name" value="BamD-like"/>
</dbReference>
<name>A0ABR9WFN1_9BACT</name>
<sequence>MRIFVLLIIFICSGFGKIVCAQNPALNEDKYKAAVSDLKQGRYSIAIEKFAPLTTTNIQAPYAPYAHYYYALSAYQLKRYRESKQMLLQLLSRYPGWNKINDAYYLLGANNLATEQYKEGLGYLQRIKDSSFNKDVQGLKQHYFGEIRDLAKLRDIQKQYPEDRDIAIALIQSIEHSPSSTKTDLMQASQLSADFKVSGKEKVEKTEGPDKSIPKRANQWGKGYYNVSVLLPFRLDEFGSSKKRTNQFAYDYYLGLVQAKQQLETEGIKINLWAYDVSNDEKSMKAIVGNTDFQQSDLVIGPLYPSTFEVAANYVSGTNLYMLNPLSTDANVVKHGENTFLAHPSIPFQVQKAAEWMKTVAPGPTAAIYYGGSAKDSMMAFSYAAEFMARGGKVIQMLKIISDREWLQNKILSFETSKPSHVALFASDGNSGAPIIEILNDRKLTATPIIATSGSFNSQQSRLGKYGSRLYLIETDHVDRDKENVREFQKNYWSQTNTFPSNYSYQGYDQLLFFGRMLAEYKDGLKRGIGMRRYEDDYLLSGFDFTRSRENEISPILKYSGTKWVPVR</sequence>
<comment type="caution">
    <text evidence="6">The sequence shown here is derived from an EMBL/GenBank/DDBJ whole genome shotgun (WGS) entry which is preliminary data.</text>
</comment>
<dbReference type="Pfam" id="PF13525">
    <property type="entry name" value="YfiO"/>
    <property type="match status" value="1"/>
</dbReference>
<organism evidence="6 7">
    <name type="scientific">Dyadobacter subterraneus</name>
    <dbReference type="NCBI Taxonomy" id="2773304"/>
    <lineage>
        <taxon>Bacteria</taxon>
        <taxon>Pseudomonadati</taxon>
        <taxon>Bacteroidota</taxon>
        <taxon>Cytophagia</taxon>
        <taxon>Cytophagales</taxon>
        <taxon>Spirosomataceae</taxon>
        <taxon>Dyadobacter</taxon>
    </lineage>
</organism>
<feature type="domain" description="Leucine-binding protein" evidence="4">
    <location>
        <begin position="257"/>
        <end position="521"/>
    </location>
</feature>
<keyword evidence="2 3" id="KW-0732">Signal</keyword>
<dbReference type="Pfam" id="PF13458">
    <property type="entry name" value="Peripla_BP_6"/>
    <property type="match status" value="1"/>
</dbReference>
<dbReference type="EMBL" id="JACYGY010000001">
    <property type="protein sequence ID" value="MBE9462979.1"/>
    <property type="molecule type" value="Genomic_DNA"/>
</dbReference>
<accession>A0ABR9WFN1</accession>
<evidence type="ECO:0000313" key="6">
    <source>
        <dbReference type="EMBL" id="MBE9462979.1"/>
    </source>
</evidence>
<keyword evidence="7" id="KW-1185">Reference proteome</keyword>
<dbReference type="CDD" id="cd06268">
    <property type="entry name" value="PBP1_ABC_transporter_LIVBP-like"/>
    <property type="match status" value="1"/>
</dbReference>
<reference evidence="7" key="1">
    <citation type="submission" date="2023-07" db="EMBL/GenBank/DDBJ databases">
        <title>Dyadobacter sp. nov 'subterranea' isolated from contaminted grondwater.</title>
        <authorList>
            <person name="Szabo I."/>
            <person name="Al-Omari J."/>
            <person name="Szerdahelyi S.G."/>
            <person name="Rado J."/>
        </authorList>
    </citation>
    <scope>NUCLEOTIDE SEQUENCE [LARGE SCALE GENOMIC DNA]</scope>
    <source>
        <strain evidence="7">UP-52</strain>
    </source>
</reference>
<evidence type="ECO:0000313" key="7">
    <source>
        <dbReference type="Proteomes" id="UP000634134"/>
    </source>
</evidence>
<evidence type="ECO:0000256" key="1">
    <source>
        <dbReference type="ARBA" id="ARBA00010062"/>
    </source>
</evidence>
<dbReference type="Proteomes" id="UP000634134">
    <property type="component" value="Unassembled WGS sequence"/>
</dbReference>
<dbReference type="RefSeq" id="WP_194121141.1">
    <property type="nucleotide sequence ID" value="NZ_JACYGY010000001.1"/>
</dbReference>
<gene>
    <name evidence="6" type="ORF">IEE83_13920</name>
</gene>
<evidence type="ECO:0000256" key="3">
    <source>
        <dbReference type="SAM" id="SignalP"/>
    </source>
</evidence>
<dbReference type="SUPFAM" id="SSF53822">
    <property type="entry name" value="Periplasmic binding protein-like I"/>
    <property type="match status" value="1"/>
</dbReference>